<organism evidence="1 2">
    <name type="scientific">Caerostris extrusa</name>
    <name type="common">Bark spider</name>
    <name type="synonym">Caerostris bankana</name>
    <dbReference type="NCBI Taxonomy" id="172846"/>
    <lineage>
        <taxon>Eukaryota</taxon>
        <taxon>Metazoa</taxon>
        <taxon>Ecdysozoa</taxon>
        <taxon>Arthropoda</taxon>
        <taxon>Chelicerata</taxon>
        <taxon>Arachnida</taxon>
        <taxon>Araneae</taxon>
        <taxon>Araneomorphae</taxon>
        <taxon>Entelegynae</taxon>
        <taxon>Araneoidea</taxon>
        <taxon>Araneidae</taxon>
        <taxon>Caerostris</taxon>
    </lineage>
</organism>
<gene>
    <name evidence="1" type="ORF">CEXT_640471</name>
</gene>
<accession>A0AAV4WR92</accession>
<dbReference type="EMBL" id="BPLR01016570">
    <property type="protein sequence ID" value="GIY84789.1"/>
    <property type="molecule type" value="Genomic_DNA"/>
</dbReference>
<comment type="caution">
    <text evidence="1">The sequence shown here is derived from an EMBL/GenBank/DDBJ whole genome shotgun (WGS) entry which is preliminary data.</text>
</comment>
<sequence length="109" mass="12440">MSFSTLKPTPFCNESLRTNALYVIFPPNNPTPNRVLGINSYPPIKINSCHRSLCHTALHEWGSTQGEIEFDPGFLPFDGISDRLEVRRFGFRNWFGQRWGLTVFGCCES</sequence>
<proteinExistence type="predicted"/>
<dbReference type="AlphaFoldDB" id="A0AAV4WR92"/>
<dbReference type="Proteomes" id="UP001054945">
    <property type="component" value="Unassembled WGS sequence"/>
</dbReference>
<protein>
    <submittedName>
        <fullName evidence="1">Uncharacterized protein</fullName>
    </submittedName>
</protein>
<evidence type="ECO:0000313" key="2">
    <source>
        <dbReference type="Proteomes" id="UP001054945"/>
    </source>
</evidence>
<keyword evidence="2" id="KW-1185">Reference proteome</keyword>
<name>A0AAV4WR92_CAEEX</name>
<evidence type="ECO:0000313" key="1">
    <source>
        <dbReference type="EMBL" id="GIY84789.1"/>
    </source>
</evidence>
<reference evidence="1 2" key="1">
    <citation type="submission" date="2021-06" db="EMBL/GenBank/DDBJ databases">
        <title>Caerostris extrusa draft genome.</title>
        <authorList>
            <person name="Kono N."/>
            <person name="Arakawa K."/>
        </authorList>
    </citation>
    <scope>NUCLEOTIDE SEQUENCE [LARGE SCALE GENOMIC DNA]</scope>
</reference>